<comment type="similarity">
    <text evidence="8">Belongs to the aldehyde dehydrogenase family.</text>
</comment>
<dbReference type="AlphaFoldDB" id="F8WYT3"/>
<dbReference type="GO" id="GO:0003842">
    <property type="term" value="F:L-glutamate gamma-semialdehyde dehydrogenase activity"/>
    <property type="evidence" value="ECO:0007669"/>
    <property type="project" value="UniProtKB-EC"/>
</dbReference>
<dbReference type="OrthoDB" id="9762913at2"/>
<sequence>MEKITTKEVLEWAKDFLVRAEKELTPEEVKEQKKFASLIQTPSNKTVLSKMLDESSQIRDKKLVVKRMKELINEYGVPDFFSSFDRLQLKLFMNFGSLAPGIAVPLFNRRLREETNKIIIAEERPTLTGHLSGRWNSKIGQNVNLLGEVVLGDGEAKNRYEHYLEALKEPDINYISIKLSGIYAQIHSLSYEQNKKELCELVATIYQQAIDYPYTDQNGVTRPKFVNLDMEEYKDTHLTLDVFEEVLSMPQFKNYMAGIVIQAYLPDAGLFQERLLKFAKKRVAEGGSPLKMRLVKGANLQMESIVSSLKGWPNPILPTKVEVDANYMHILDIALEPENAKALHVGVASHNFFSIAYAYLLSEKNGVGDCVTFEMLEGMANNLPRVIRGLNKQIILYTPVVKKAHFLNAISYLVRRLDENTGKDNFLSYSFNLKLDSPQWNFLTNQFLEAYKLKDNIVPKSFRTQNRKEKPIPVENINIFHNEPDTDLDLGPNREWALESLRKWGTVVDDKNFVVPVQIGDKEVITEHKKKYYDRSRNDQVCFCEANLSSLDQIKEIISIAEEDKSDWRKTDVNKRNEILHQVAEKLSAKRGDLIGCMAAITGKTFGEGDVEVSEAIDFCRFYPITMKQFAGLSTVEYKPKGIILVIPPWNFPLAIPVGGVAAALAGGNTVILKPATVALPIAWEFAKCFWDAGVPKDALQVVCSADRSSLDYLTTHPSVKHIILTGGTDTAFRLLENSPKTPLSAETGGKNAIILTANGDQDHAIQNVVSSAFGNAGQKCSACSLFLVDKTIYNDENFKSKLRDAVTSMRTGSVWDTMNMVGPMITNDNDKLMHAINNLEPGESWLVAPEFLDDKKYILKPTVKWGVKPGSFTFKNELFAPLLSVVCIDGLKEGIEYANSSEYGLTAGLQSLDEAEHNLWKNSIEAGNLYINRGITGAIVNRQPFGGMKRSAFGGGIKAGGPNYVSCFVEFTEKDVAGGSEYKYNIGDLLTDIKEKARLNFAYDSYSKAWLNEFSKARDVNHLYGEENIFRYLPLKSIGLRIQESDSLCDIMLILLASNRAGTPVVVSISGSDEKLEAIEKASSMLSGIHIKIQDEEKFVEEMDSYERVRTCTPDLSDAIYRKAAKLGKHIASDKPLIEGRIELLHYLKEQSIAYEYHRYGSIFGEDNK</sequence>
<feature type="domain" description="Proline dehydrogenase" evidence="10">
    <location>
        <begin position="135"/>
        <end position="428"/>
    </location>
</feature>
<dbReference type="InterPro" id="IPR016160">
    <property type="entry name" value="Ald_DH_CS_CYS"/>
</dbReference>
<name>F8WYT3_9BACT</name>
<dbReference type="STRING" id="742767.HMPREF9456_01134"/>
<dbReference type="InterPro" id="IPR016161">
    <property type="entry name" value="Ald_DH/histidinol_DH"/>
</dbReference>
<evidence type="ECO:0000259" key="9">
    <source>
        <dbReference type="Pfam" id="PF00171"/>
    </source>
</evidence>
<evidence type="ECO:0000256" key="4">
    <source>
        <dbReference type="ARBA" id="ARBA00023027"/>
    </source>
</evidence>
<dbReference type="PANTHER" id="PTHR42862:SF1">
    <property type="entry name" value="DELTA-1-PYRROLINE-5-CARBOXYLATE DEHYDROGENASE 2, ISOFORM A-RELATED"/>
    <property type="match status" value="1"/>
</dbReference>
<dbReference type="InterPro" id="IPR050485">
    <property type="entry name" value="Proline_metab_enzyme"/>
</dbReference>
<evidence type="ECO:0000256" key="8">
    <source>
        <dbReference type="RuleBase" id="RU003345"/>
    </source>
</evidence>
<dbReference type="InterPro" id="IPR029510">
    <property type="entry name" value="Ald_DH_CS_GLU"/>
</dbReference>
<feature type="active site" evidence="6 7">
    <location>
        <position position="747"/>
    </location>
</feature>
<protein>
    <recommendedName>
        <fullName evidence="2">L-glutamate gamma-semialdehyde dehydrogenase</fullName>
        <ecNumber evidence="2">1.2.1.88</ecNumber>
    </recommendedName>
</protein>
<dbReference type="InterPro" id="IPR016162">
    <property type="entry name" value="Ald_DH_N"/>
</dbReference>
<dbReference type="GO" id="GO:0010133">
    <property type="term" value="P:L-proline catabolic process to L-glutamate"/>
    <property type="evidence" value="ECO:0007669"/>
    <property type="project" value="InterPro"/>
</dbReference>
<dbReference type="Gene3D" id="3.40.605.10">
    <property type="entry name" value="Aldehyde Dehydrogenase, Chain A, domain 1"/>
    <property type="match status" value="1"/>
</dbReference>
<comment type="caution">
    <text evidence="11">The sequence shown here is derived from an EMBL/GenBank/DDBJ whole genome shotgun (WGS) entry which is preliminary data.</text>
</comment>
<dbReference type="HOGENOM" id="CLU_005682_2_0_10"/>
<evidence type="ECO:0000256" key="5">
    <source>
        <dbReference type="ARBA" id="ARBA00048142"/>
    </source>
</evidence>
<comment type="pathway">
    <text evidence="1">Amino-acid degradation; L-proline degradation into L-glutamate; L-glutamate from L-proline: step 2/2.</text>
</comment>
<dbReference type="RefSeq" id="WP_006842505.1">
    <property type="nucleotide sequence ID" value="NZ_AQWJ01000002.1"/>
</dbReference>
<dbReference type="FunFam" id="3.40.309.10:FF:000005">
    <property type="entry name" value="1-pyrroline-5-carboxylate dehydrogenase 1"/>
    <property type="match status" value="1"/>
</dbReference>
<gene>
    <name evidence="11" type="ORF">HMPREF9456_01134</name>
</gene>
<feature type="active site" evidence="6">
    <location>
        <position position="781"/>
    </location>
</feature>
<dbReference type="GeneID" id="78081803"/>
<keyword evidence="4" id="KW-0520">NAD</keyword>
<evidence type="ECO:0000313" key="11">
    <source>
        <dbReference type="EMBL" id="EGK04106.1"/>
    </source>
</evidence>
<evidence type="ECO:0000313" key="12">
    <source>
        <dbReference type="Proteomes" id="UP000006420"/>
    </source>
</evidence>
<dbReference type="Pfam" id="PF01619">
    <property type="entry name" value="Pro_dh"/>
    <property type="match status" value="1"/>
</dbReference>
<evidence type="ECO:0000256" key="6">
    <source>
        <dbReference type="PIRSR" id="PIRSR000197-1"/>
    </source>
</evidence>
<accession>F8WYT3</accession>
<dbReference type="Pfam" id="PF00171">
    <property type="entry name" value="Aldedh"/>
    <property type="match status" value="1"/>
</dbReference>
<dbReference type="eggNOG" id="COG0506">
    <property type="taxonomic scope" value="Bacteria"/>
</dbReference>
<dbReference type="GO" id="GO:0003700">
    <property type="term" value="F:DNA-binding transcription factor activity"/>
    <property type="evidence" value="ECO:0007669"/>
    <property type="project" value="InterPro"/>
</dbReference>
<proteinExistence type="inferred from homology"/>
<reference evidence="11 12" key="1">
    <citation type="submission" date="2011-04" db="EMBL/GenBank/DDBJ databases">
        <title>The Genome Sequence of Dysgonomonas mossii DSM 22836.</title>
        <authorList>
            <consortium name="The Broad Institute Genome Sequencing Platform"/>
            <person name="Earl A."/>
            <person name="Ward D."/>
            <person name="Feldgarden M."/>
            <person name="Gevers D."/>
            <person name="Pudlo N."/>
            <person name="Martens E."/>
            <person name="Allen-Vercoe E."/>
            <person name="Young S.K."/>
            <person name="Zeng Q."/>
            <person name="Gargeya S."/>
            <person name="Fitzgerald M."/>
            <person name="Haas B."/>
            <person name="Abouelleil A."/>
            <person name="Alvarado L."/>
            <person name="Arachchi H.M."/>
            <person name="Berlin A."/>
            <person name="Brown A."/>
            <person name="Chapman S.B."/>
            <person name="Chen Z."/>
            <person name="Dunbar C."/>
            <person name="Freedman E."/>
            <person name="Gearin G."/>
            <person name="Gellesch M."/>
            <person name="Goldberg J."/>
            <person name="Griggs A."/>
            <person name="Gujja S."/>
            <person name="Heiman D."/>
            <person name="Howarth C."/>
            <person name="Larson L."/>
            <person name="Lui A."/>
            <person name="MacDonald P.J.P."/>
            <person name="Mehta T."/>
            <person name="Montmayeur A."/>
            <person name="Murphy C."/>
            <person name="Neiman D."/>
            <person name="Pearson M."/>
            <person name="Priest M."/>
            <person name="Roberts A."/>
            <person name="Saif S."/>
            <person name="Shea T."/>
            <person name="Shenoy N."/>
            <person name="Sisk P."/>
            <person name="Stolte C."/>
            <person name="Sykes S."/>
            <person name="Yandava C."/>
            <person name="Wortman J."/>
            <person name="Nusbaum C."/>
            <person name="Birren B."/>
        </authorList>
    </citation>
    <scope>NUCLEOTIDE SEQUENCE [LARGE SCALE GENOMIC DNA]</scope>
    <source>
        <strain evidence="11 12">DSM 22836</strain>
    </source>
</reference>
<dbReference type="PROSITE" id="PS00687">
    <property type="entry name" value="ALDEHYDE_DEHYDR_GLU"/>
    <property type="match status" value="1"/>
</dbReference>
<evidence type="ECO:0000256" key="2">
    <source>
        <dbReference type="ARBA" id="ARBA00012884"/>
    </source>
</evidence>
<evidence type="ECO:0000256" key="1">
    <source>
        <dbReference type="ARBA" id="ARBA00004786"/>
    </source>
</evidence>
<keyword evidence="12" id="KW-1185">Reference proteome</keyword>
<keyword evidence="3 8" id="KW-0560">Oxidoreductase</keyword>
<dbReference type="PROSITE" id="PS00070">
    <property type="entry name" value="ALDEHYDE_DEHYDR_CYS"/>
    <property type="match status" value="1"/>
</dbReference>
<dbReference type="SUPFAM" id="SSF53720">
    <property type="entry name" value="ALDH-like"/>
    <property type="match status" value="1"/>
</dbReference>
<dbReference type="Proteomes" id="UP000006420">
    <property type="component" value="Unassembled WGS sequence"/>
</dbReference>
<dbReference type="eggNOG" id="COG1012">
    <property type="taxonomic scope" value="Bacteria"/>
</dbReference>
<organism evidence="11 12">
    <name type="scientific">Dysgonomonas mossii DSM 22836</name>
    <dbReference type="NCBI Taxonomy" id="742767"/>
    <lineage>
        <taxon>Bacteria</taxon>
        <taxon>Pseudomonadati</taxon>
        <taxon>Bacteroidota</taxon>
        <taxon>Bacteroidia</taxon>
        <taxon>Bacteroidales</taxon>
        <taxon>Dysgonomonadaceae</taxon>
        <taxon>Dysgonomonas</taxon>
    </lineage>
</organism>
<dbReference type="Gene3D" id="3.40.309.10">
    <property type="entry name" value="Aldehyde Dehydrogenase, Chain A, domain 2"/>
    <property type="match status" value="1"/>
</dbReference>
<dbReference type="PANTHER" id="PTHR42862">
    <property type="entry name" value="DELTA-1-PYRROLINE-5-CARBOXYLATE DEHYDROGENASE 1, ISOFORM A-RELATED"/>
    <property type="match status" value="1"/>
</dbReference>
<dbReference type="InterPro" id="IPR016163">
    <property type="entry name" value="Ald_DH_C"/>
</dbReference>
<evidence type="ECO:0000259" key="10">
    <source>
        <dbReference type="Pfam" id="PF01619"/>
    </source>
</evidence>
<comment type="catalytic activity">
    <reaction evidence="5">
        <text>L-glutamate 5-semialdehyde + NAD(+) + H2O = L-glutamate + NADH + 2 H(+)</text>
        <dbReference type="Rhea" id="RHEA:30235"/>
        <dbReference type="ChEBI" id="CHEBI:15377"/>
        <dbReference type="ChEBI" id="CHEBI:15378"/>
        <dbReference type="ChEBI" id="CHEBI:29985"/>
        <dbReference type="ChEBI" id="CHEBI:57540"/>
        <dbReference type="ChEBI" id="CHEBI:57945"/>
        <dbReference type="ChEBI" id="CHEBI:58066"/>
        <dbReference type="EC" id="1.2.1.88"/>
    </reaction>
</comment>
<dbReference type="InterPro" id="IPR002872">
    <property type="entry name" value="Proline_DH_dom"/>
</dbReference>
<dbReference type="EMBL" id="ADLW01000004">
    <property type="protein sequence ID" value="EGK04106.1"/>
    <property type="molecule type" value="Genomic_DNA"/>
</dbReference>
<dbReference type="InterPro" id="IPR015590">
    <property type="entry name" value="Aldehyde_DH_dom"/>
</dbReference>
<dbReference type="InterPro" id="IPR025703">
    <property type="entry name" value="Bifunct_PutA"/>
</dbReference>
<evidence type="ECO:0000256" key="3">
    <source>
        <dbReference type="ARBA" id="ARBA00023002"/>
    </source>
</evidence>
<dbReference type="PIRSF" id="PIRSF000197">
    <property type="entry name" value="Bifunct_PutA"/>
    <property type="match status" value="1"/>
</dbReference>
<dbReference type="SUPFAM" id="SSF51730">
    <property type="entry name" value="FAD-linked oxidoreductase"/>
    <property type="match status" value="1"/>
</dbReference>
<dbReference type="EC" id="1.2.1.88" evidence="2"/>
<dbReference type="Gene3D" id="3.20.20.220">
    <property type="match status" value="1"/>
</dbReference>
<dbReference type="GO" id="GO:0009898">
    <property type="term" value="C:cytoplasmic side of plasma membrane"/>
    <property type="evidence" value="ECO:0007669"/>
    <property type="project" value="TreeGrafter"/>
</dbReference>
<evidence type="ECO:0000256" key="7">
    <source>
        <dbReference type="PROSITE-ProRule" id="PRU10007"/>
    </source>
</evidence>
<feature type="domain" description="Aldehyde dehydrogenase" evidence="9">
    <location>
        <begin position="532"/>
        <end position="971"/>
    </location>
</feature>
<dbReference type="GO" id="GO:0004657">
    <property type="term" value="F:proline dehydrogenase activity"/>
    <property type="evidence" value="ECO:0007669"/>
    <property type="project" value="InterPro"/>
</dbReference>
<dbReference type="InterPro" id="IPR029041">
    <property type="entry name" value="FAD-linked_oxidoreductase-like"/>
</dbReference>